<evidence type="ECO:0000313" key="1">
    <source>
        <dbReference type="EMBL" id="MPN42636.1"/>
    </source>
</evidence>
<dbReference type="EMBL" id="VSSQ01100500">
    <property type="protein sequence ID" value="MPN42636.1"/>
    <property type="molecule type" value="Genomic_DNA"/>
</dbReference>
<dbReference type="AlphaFoldDB" id="A0A645HVN6"/>
<name>A0A645HVN6_9ZZZZ</name>
<sequence length="125" mass="13479">MLVESGGAGVHRCHVQLDIDLAGLACLVELHVAALLVKAGTVGRGAKVIDLESRESVCGVDGVSGRCCLGSSGKQGRSGQGEQGGTHGEYSFRDWNYQNMSYQRLTIKGWSRKTLRAYRRRSEPA</sequence>
<protein>
    <submittedName>
        <fullName evidence="1">Uncharacterized protein</fullName>
    </submittedName>
</protein>
<accession>A0A645HVN6</accession>
<gene>
    <name evidence="1" type="ORF">SDC9_190193</name>
</gene>
<organism evidence="1">
    <name type="scientific">bioreactor metagenome</name>
    <dbReference type="NCBI Taxonomy" id="1076179"/>
    <lineage>
        <taxon>unclassified sequences</taxon>
        <taxon>metagenomes</taxon>
        <taxon>ecological metagenomes</taxon>
    </lineage>
</organism>
<proteinExistence type="predicted"/>
<reference evidence="1" key="1">
    <citation type="submission" date="2019-08" db="EMBL/GenBank/DDBJ databases">
        <authorList>
            <person name="Kucharzyk K."/>
            <person name="Murdoch R.W."/>
            <person name="Higgins S."/>
            <person name="Loffler F."/>
        </authorList>
    </citation>
    <scope>NUCLEOTIDE SEQUENCE</scope>
</reference>
<comment type="caution">
    <text evidence="1">The sequence shown here is derived from an EMBL/GenBank/DDBJ whole genome shotgun (WGS) entry which is preliminary data.</text>
</comment>